<dbReference type="RefSeq" id="WP_161818439.1">
    <property type="nucleotide sequence ID" value="NZ_JAACJS010000012.1"/>
</dbReference>
<gene>
    <name evidence="3" type="ORF">GWC95_09370</name>
</gene>
<evidence type="ECO:0000313" key="4">
    <source>
        <dbReference type="Proteomes" id="UP000753802"/>
    </source>
</evidence>
<keyword evidence="1" id="KW-0732">Signal</keyword>
<keyword evidence="4" id="KW-1185">Reference proteome</keyword>
<organism evidence="3 4">
    <name type="scientific">Sediminibacterium roseum</name>
    <dbReference type="NCBI Taxonomy" id="1978412"/>
    <lineage>
        <taxon>Bacteria</taxon>
        <taxon>Pseudomonadati</taxon>
        <taxon>Bacteroidota</taxon>
        <taxon>Chitinophagia</taxon>
        <taxon>Chitinophagales</taxon>
        <taxon>Chitinophagaceae</taxon>
        <taxon>Sediminibacterium</taxon>
    </lineage>
</organism>
<feature type="domain" description="DUF4097" evidence="2">
    <location>
        <begin position="135"/>
        <end position="226"/>
    </location>
</feature>
<feature type="chain" id="PRO_5045421186" evidence="1">
    <location>
        <begin position="20"/>
        <end position="255"/>
    </location>
</feature>
<protein>
    <submittedName>
        <fullName evidence="3">DUF4097 domain-containing protein</fullName>
    </submittedName>
</protein>
<comment type="caution">
    <text evidence="3">The sequence shown here is derived from an EMBL/GenBank/DDBJ whole genome shotgun (WGS) entry which is preliminary data.</text>
</comment>
<evidence type="ECO:0000259" key="2">
    <source>
        <dbReference type="Pfam" id="PF13349"/>
    </source>
</evidence>
<dbReference type="Pfam" id="PF13349">
    <property type="entry name" value="DUF4097"/>
    <property type="match status" value="1"/>
</dbReference>
<evidence type="ECO:0000256" key="1">
    <source>
        <dbReference type="SAM" id="SignalP"/>
    </source>
</evidence>
<dbReference type="EMBL" id="JAACJS010000012">
    <property type="protein sequence ID" value="NCI50131.1"/>
    <property type="molecule type" value="Genomic_DNA"/>
</dbReference>
<sequence length="255" mass="27369">MKKYLIALAGLLMITSAQAQEFKLAKSTGKLVISLPSVRVEGYAGNEIVFSSSKSDWENDERAKGLRPINGSGLEDNTGLGINVSDKGTTYEVSPVTAKGGEITIKVPKGVSISYTYNKVMNAGKAYFKNVEGELEISVQHNKVDLENISGPLTAKAVYGGIDAKFADNIKGPISIVSIYGYVDVSIPVATKANLKMNTSHGEIFAAADLKIDLEKNASSDMVSYNNNNVRGKINGGGAEFTLRSDYGKIYLRKN</sequence>
<name>A0ABW9ZSQ1_9BACT</name>
<reference evidence="3 4" key="1">
    <citation type="submission" date="2020-01" db="EMBL/GenBank/DDBJ databases">
        <title>Genome analysis.</title>
        <authorList>
            <person name="Wu S."/>
            <person name="Wang G."/>
        </authorList>
    </citation>
    <scope>NUCLEOTIDE SEQUENCE [LARGE SCALE GENOMIC DNA]</scope>
    <source>
        <strain evidence="3 4">SYL130</strain>
    </source>
</reference>
<dbReference type="InterPro" id="IPR025164">
    <property type="entry name" value="Toastrack_DUF4097"/>
</dbReference>
<dbReference type="Proteomes" id="UP000753802">
    <property type="component" value="Unassembled WGS sequence"/>
</dbReference>
<feature type="signal peptide" evidence="1">
    <location>
        <begin position="1"/>
        <end position="19"/>
    </location>
</feature>
<accession>A0ABW9ZSQ1</accession>
<evidence type="ECO:0000313" key="3">
    <source>
        <dbReference type="EMBL" id="NCI50131.1"/>
    </source>
</evidence>
<proteinExistence type="predicted"/>